<proteinExistence type="predicted"/>
<evidence type="ECO:0000313" key="2">
    <source>
        <dbReference type="Proteomes" id="UP001207468"/>
    </source>
</evidence>
<name>A0ACC0TWQ9_9AGAM</name>
<evidence type="ECO:0000313" key="1">
    <source>
        <dbReference type="EMBL" id="KAI9451346.1"/>
    </source>
</evidence>
<reference evidence="1" key="1">
    <citation type="submission" date="2021-03" db="EMBL/GenBank/DDBJ databases">
        <title>Evolutionary priming and transition to the ectomycorrhizal habit in an iconic lineage of mushroom-forming fungi: is preadaptation a requirement?</title>
        <authorList>
            <consortium name="DOE Joint Genome Institute"/>
            <person name="Looney B.P."/>
            <person name="Miyauchi S."/>
            <person name="Morin E."/>
            <person name="Drula E."/>
            <person name="Courty P.E."/>
            <person name="Chicoki N."/>
            <person name="Fauchery L."/>
            <person name="Kohler A."/>
            <person name="Kuo A."/>
            <person name="LaButti K."/>
            <person name="Pangilinan J."/>
            <person name="Lipzen A."/>
            <person name="Riley R."/>
            <person name="Andreopoulos W."/>
            <person name="He G."/>
            <person name="Johnson J."/>
            <person name="Barry K.W."/>
            <person name="Grigoriev I.V."/>
            <person name="Nagy L."/>
            <person name="Hibbett D."/>
            <person name="Henrissat B."/>
            <person name="Matheny P.B."/>
            <person name="Labbe J."/>
            <person name="Martin A.F."/>
        </authorList>
    </citation>
    <scope>NUCLEOTIDE SEQUENCE</scope>
    <source>
        <strain evidence="1">BPL698</strain>
    </source>
</reference>
<organism evidence="1 2">
    <name type="scientific">Russula earlei</name>
    <dbReference type="NCBI Taxonomy" id="71964"/>
    <lineage>
        <taxon>Eukaryota</taxon>
        <taxon>Fungi</taxon>
        <taxon>Dikarya</taxon>
        <taxon>Basidiomycota</taxon>
        <taxon>Agaricomycotina</taxon>
        <taxon>Agaricomycetes</taxon>
        <taxon>Russulales</taxon>
        <taxon>Russulaceae</taxon>
        <taxon>Russula</taxon>
    </lineage>
</organism>
<sequence length="874" mass="96964">MSSREEGEAPRSTLFVSNLPYTATSTDLKTLFSDIAPVRSAFVVLEHETGVSKGVGYVSFSIPEDCNATFHSISADGLTLDGRKLRIEWADHKPSRAERANRASHSSAARSKSITRPKRPVPTPSRDPLAIRTVVISGLPPVDSKALWKKFRKYDGAGEMQWPIRRNDGTEDASTAHVLFSSPATAQDAVNKLHAHVFKGALLSVTLKKRIDSVPKLPHASTPKPSRANRLIVRNLPFDIAEQDLRAVFLPFGSIYSIDIPRTEADDSVKTEDDEAPAPPRGKGFAFVWMWNRKEAETALNACNGMQVRAGFATDLIKDKQKKKKARREERKQVDGKQALNDLGRTIAVDWALSKSKWEEMKDLDEEIASEAQHDQESNDETSQNAAEESVEHSDGERFITDVDHKENEDVSQEIARPNLPQPEAGTTLFVRNLPFLATEDELRTLFRKFGPLRYARITMDTATSRSRGTGFVCFWNRADADSVVEQSNMIRADMTGAVEATPPKNPFAMSSILTPDPSAASAQSLVLHGRTLDVVHAVTRDEAGKLKEAGEKAREKADKRNMYLLHEGVILPNTPAAETLSSTEVEKRANSYNARRALLKSNPSLYVSKTRLSIRQIPTFVTERLLKRLVMHAIQAFDEEVISGCRTGLSEEETTRDEPPSGPDKTRNKGKATQRVRQAKIVRQEDRVDPLTGKGRSKGYGFLELHGHADALRVLRWANNNPEVPPLFAEWWSASLAEEKKNADPARAKQITEMENRGSGSKQPRGSLIVEFSIENAQVVQRRAARQNAEHAGGKRKLPSSDGGDARPAKRRKNSSDGAPIAVKSGSRLQLDVRRANKETKKKNGPRLLRKVNKRKKGVHMEGTGKRQLIDSA</sequence>
<dbReference type="Proteomes" id="UP001207468">
    <property type="component" value="Unassembled WGS sequence"/>
</dbReference>
<protein>
    <submittedName>
        <fullName evidence="1">Uncharacterized protein</fullName>
    </submittedName>
</protein>
<accession>A0ACC0TWQ9</accession>
<dbReference type="EMBL" id="JAGFNK010000381">
    <property type="protein sequence ID" value="KAI9451346.1"/>
    <property type="molecule type" value="Genomic_DNA"/>
</dbReference>
<comment type="caution">
    <text evidence="1">The sequence shown here is derived from an EMBL/GenBank/DDBJ whole genome shotgun (WGS) entry which is preliminary data.</text>
</comment>
<keyword evidence="2" id="KW-1185">Reference proteome</keyword>
<gene>
    <name evidence="1" type="ORF">F5148DRAFT_1003752</name>
</gene>